<comment type="caution">
    <text evidence="1">The sequence shown here is derived from an EMBL/GenBank/DDBJ whole genome shotgun (WGS) entry which is preliminary data.</text>
</comment>
<organism evidence="1 2">
    <name type="scientific">Sphingomonas gei</name>
    <dbReference type="NCBI Taxonomy" id="1395960"/>
    <lineage>
        <taxon>Bacteria</taxon>
        <taxon>Pseudomonadati</taxon>
        <taxon>Pseudomonadota</taxon>
        <taxon>Alphaproteobacteria</taxon>
        <taxon>Sphingomonadales</taxon>
        <taxon>Sphingomonadaceae</taxon>
        <taxon>Sphingomonas</taxon>
    </lineage>
</organism>
<name>A0A4S1XJ90_9SPHN</name>
<gene>
    <name evidence="1" type="ORF">E5A73_01880</name>
</gene>
<evidence type="ECO:0000313" key="1">
    <source>
        <dbReference type="EMBL" id="TGX56311.1"/>
    </source>
</evidence>
<proteinExistence type="predicted"/>
<keyword evidence="2" id="KW-1185">Reference proteome</keyword>
<reference evidence="1 2" key="1">
    <citation type="submission" date="2019-04" db="EMBL/GenBank/DDBJ databases">
        <title>Sphingomonas psychrotolerans sp. nov., isolated from soil in the Tianshan Mountains, Xinjiang, China.</title>
        <authorList>
            <person name="Luo Y."/>
            <person name="Sheng H."/>
        </authorList>
    </citation>
    <scope>NUCLEOTIDE SEQUENCE [LARGE SCALE GENOMIC DNA]</scope>
    <source>
        <strain evidence="1 2">ZFGT-11</strain>
    </source>
</reference>
<evidence type="ECO:0000313" key="2">
    <source>
        <dbReference type="Proteomes" id="UP000306147"/>
    </source>
</evidence>
<dbReference type="EMBL" id="SRXT01000001">
    <property type="protein sequence ID" value="TGX56311.1"/>
    <property type="molecule type" value="Genomic_DNA"/>
</dbReference>
<dbReference type="Proteomes" id="UP000306147">
    <property type="component" value="Unassembled WGS sequence"/>
</dbReference>
<dbReference type="OrthoDB" id="7571321at2"/>
<sequence length="75" mass="7863">MRRKTKRGSQVKFISLKAINGEPILINVTAVRTVSSIDLAGVEMGVIGFDKTHEVVVGSTVAEVIEAIAGVAGLN</sequence>
<dbReference type="AlphaFoldDB" id="A0A4S1XJ90"/>
<accession>A0A4S1XJ90</accession>
<protein>
    <submittedName>
        <fullName evidence="1">Uncharacterized protein</fullName>
    </submittedName>
</protein>